<dbReference type="PANTHER" id="PTHR46552:SF1">
    <property type="entry name" value="NADH-UBIQUINONE OXIDOREDUCTASE CHAIN 2"/>
    <property type="match status" value="1"/>
</dbReference>
<dbReference type="AlphaFoldDB" id="A0A346RHS4"/>
<evidence type="ECO:0000256" key="15">
    <source>
        <dbReference type="ARBA" id="ARBA00023128"/>
    </source>
</evidence>
<dbReference type="GO" id="GO:0005743">
    <property type="term" value="C:mitochondrial inner membrane"/>
    <property type="evidence" value="ECO:0007669"/>
    <property type="project" value="UniProtKB-SubCell"/>
</dbReference>
<comment type="subcellular location">
    <subcellularLocation>
        <location evidence="2 18">Mitochondrion inner membrane</location>
        <topology evidence="2 18">Multi-pass membrane protein</topology>
    </subcellularLocation>
</comment>
<gene>
    <name evidence="20" type="primary">nad2</name>
</gene>
<keyword evidence="13 18" id="KW-0520">NAD</keyword>
<feature type="transmembrane region" description="Helical" evidence="18">
    <location>
        <begin position="308"/>
        <end position="329"/>
    </location>
</feature>
<proteinExistence type="inferred from homology"/>
<evidence type="ECO:0000256" key="10">
    <source>
        <dbReference type="ARBA" id="ARBA00022967"/>
    </source>
</evidence>
<name>A0A346RHS4_9CUCU</name>
<feature type="transmembrane region" description="Helical" evidence="18">
    <location>
        <begin position="171"/>
        <end position="189"/>
    </location>
</feature>
<keyword evidence="6" id="KW-0813">Transport</keyword>
<evidence type="ECO:0000256" key="16">
    <source>
        <dbReference type="ARBA" id="ARBA00023136"/>
    </source>
</evidence>
<keyword evidence="16 18" id="KW-0472">Membrane</keyword>
<feature type="transmembrane region" description="Helical" evidence="18">
    <location>
        <begin position="267"/>
        <end position="287"/>
    </location>
</feature>
<dbReference type="Pfam" id="PF00361">
    <property type="entry name" value="Proton_antipo_M"/>
    <property type="match status" value="1"/>
</dbReference>
<evidence type="ECO:0000256" key="6">
    <source>
        <dbReference type="ARBA" id="ARBA00022448"/>
    </source>
</evidence>
<keyword evidence="12 18" id="KW-1133">Transmembrane helix</keyword>
<dbReference type="EMBL" id="MG193423">
    <property type="protein sequence ID" value="AXS65621.1"/>
    <property type="molecule type" value="Genomic_DNA"/>
</dbReference>
<keyword evidence="11 18" id="KW-0249">Electron transport</keyword>
<dbReference type="PRINTS" id="PR01436">
    <property type="entry name" value="NADHDHGNASE2"/>
</dbReference>
<protein>
    <recommendedName>
        <fullName evidence="5 18">NADH-ubiquinone oxidoreductase chain 2</fullName>
        <ecNumber evidence="4 18">7.1.1.2</ecNumber>
    </recommendedName>
</protein>
<comment type="catalytic activity">
    <reaction evidence="17 18">
        <text>a ubiquinone + NADH + 5 H(+)(in) = a ubiquinol + NAD(+) + 4 H(+)(out)</text>
        <dbReference type="Rhea" id="RHEA:29091"/>
        <dbReference type="Rhea" id="RHEA-COMP:9565"/>
        <dbReference type="Rhea" id="RHEA-COMP:9566"/>
        <dbReference type="ChEBI" id="CHEBI:15378"/>
        <dbReference type="ChEBI" id="CHEBI:16389"/>
        <dbReference type="ChEBI" id="CHEBI:17976"/>
        <dbReference type="ChEBI" id="CHEBI:57540"/>
        <dbReference type="ChEBI" id="CHEBI:57945"/>
        <dbReference type="EC" id="7.1.1.2"/>
    </reaction>
</comment>
<keyword evidence="10 18" id="KW-1278">Translocase</keyword>
<dbReference type="GO" id="GO:0008137">
    <property type="term" value="F:NADH dehydrogenase (ubiquinone) activity"/>
    <property type="evidence" value="ECO:0007669"/>
    <property type="project" value="UniProtKB-EC"/>
</dbReference>
<evidence type="ECO:0000256" key="7">
    <source>
        <dbReference type="ARBA" id="ARBA00022660"/>
    </source>
</evidence>
<evidence type="ECO:0000256" key="5">
    <source>
        <dbReference type="ARBA" id="ARBA00021008"/>
    </source>
</evidence>
<sequence>MKFYKLIFTLTLMLGTMITISANSWFSMWIGLEINLVSIIPLLKTHNNMLSSEASIKYFVTQALASTLILFSIISIQLMEINYFISQAFSLSLDSALLTKMGAAPFHFWFPEVLEGLTWINCLIMLTWQKIAPMIIIMFNSYLTMMMIIVILISMTISSIMGFNQMSLRKIMAFSSINNIGWMLSIMFISQSIWLIYFCIYSIITISIIQIFNMFNLFYLNQFLNYFSNAPMTKLFLSLNFMSLGGLPPFLGFLPKWLTINELIENNFFWLTFFMIILTLIMLYIYIRIMFSSTLIISNKSKNNSSNMNFWSMFFNFLSIFSLILYSLVFTLS</sequence>
<geneLocation type="mitochondrion" evidence="20"/>
<feature type="transmembrane region" description="Helical" evidence="18">
    <location>
        <begin position="106"/>
        <end position="128"/>
    </location>
</feature>
<keyword evidence="8 18" id="KW-0812">Transmembrane</keyword>
<evidence type="ECO:0000256" key="18">
    <source>
        <dbReference type="RuleBase" id="RU003403"/>
    </source>
</evidence>
<feature type="domain" description="NADH:quinone oxidoreductase/Mrp antiporter transmembrane" evidence="19">
    <location>
        <begin position="22"/>
        <end position="281"/>
    </location>
</feature>
<feature type="transmembrane region" description="Helical" evidence="18">
    <location>
        <begin position="63"/>
        <end position="85"/>
    </location>
</feature>
<accession>A0A346RHS4</accession>
<feature type="transmembrane region" description="Helical" evidence="18">
    <location>
        <begin position="235"/>
        <end position="255"/>
    </location>
</feature>
<feature type="transmembrane region" description="Helical" evidence="18">
    <location>
        <begin position="12"/>
        <end position="43"/>
    </location>
</feature>
<comment type="function">
    <text evidence="18">Core subunit of the mitochondrial membrane respiratory chain NADH dehydrogenase (Complex I) which catalyzes electron transfer from NADH through the respiratory chain, using ubiquinone as an electron acceptor. Essential for the catalytic activity and assembly of complex I.</text>
</comment>
<dbReference type="InterPro" id="IPR050175">
    <property type="entry name" value="Complex_I_Subunit_2"/>
</dbReference>
<dbReference type="PANTHER" id="PTHR46552">
    <property type="entry name" value="NADH-UBIQUINONE OXIDOREDUCTASE CHAIN 2"/>
    <property type="match status" value="1"/>
</dbReference>
<dbReference type="GO" id="GO:0006120">
    <property type="term" value="P:mitochondrial electron transport, NADH to ubiquinone"/>
    <property type="evidence" value="ECO:0007669"/>
    <property type="project" value="InterPro"/>
</dbReference>
<evidence type="ECO:0000259" key="19">
    <source>
        <dbReference type="Pfam" id="PF00361"/>
    </source>
</evidence>
<evidence type="ECO:0000256" key="3">
    <source>
        <dbReference type="ARBA" id="ARBA00007012"/>
    </source>
</evidence>
<keyword evidence="7 18" id="KW-0679">Respiratory chain</keyword>
<evidence type="ECO:0000256" key="13">
    <source>
        <dbReference type="ARBA" id="ARBA00023027"/>
    </source>
</evidence>
<evidence type="ECO:0000256" key="8">
    <source>
        <dbReference type="ARBA" id="ARBA00022692"/>
    </source>
</evidence>
<evidence type="ECO:0000256" key="4">
    <source>
        <dbReference type="ARBA" id="ARBA00012944"/>
    </source>
</evidence>
<keyword evidence="15 18" id="KW-0496">Mitochondrion</keyword>
<keyword evidence="9 18" id="KW-0999">Mitochondrion inner membrane</keyword>
<evidence type="ECO:0000256" key="9">
    <source>
        <dbReference type="ARBA" id="ARBA00022792"/>
    </source>
</evidence>
<keyword evidence="14 18" id="KW-0830">Ubiquinone</keyword>
<evidence type="ECO:0000256" key="14">
    <source>
        <dbReference type="ARBA" id="ARBA00023075"/>
    </source>
</evidence>
<reference evidence="20" key="1">
    <citation type="journal article" date="2018" name="J. ISSAAS">
        <title>The contribution of mitochondrial metagenomics to large-scale data mining and phylogenetic analysis of Coleoptera.</title>
        <authorList>
            <person name="Miller K."/>
            <person name="Linard B."/>
            <person name="Motyka M."/>
            <person name="Bocek M."/>
            <person name="Vogler A.P."/>
        </authorList>
    </citation>
    <scope>NUCLEOTIDE SEQUENCE</scope>
</reference>
<evidence type="ECO:0000256" key="17">
    <source>
        <dbReference type="ARBA" id="ARBA00049551"/>
    </source>
</evidence>
<feature type="transmembrane region" description="Helical" evidence="18">
    <location>
        <begin position="134"/>
        <end position="159"/>
    </location>
</feature>
<evidence type="ECO:0000256" key="11">
    <source>
        <dbReference type="ARBA" id="ARBA00022982"/>
    </source>
</evidence>
<evidence type="ECO:0000256" key="12">
    <source>
        <dbReference type="ARBA" id="ARBA00022989"/>
    </source>
</evidence>
<organism evidence="20">
    <name type="scientific">Cucujoidea sp. 38 KM-2017</name>
    <dbReference type="NCBI Taxonomy" id="2219376"/>
    <lineage>
        <taxon>Eukaryota</taxon>
        <taxon>Metazoa</taxon>
        <taxon>Ecdysozoa</taxon>
        <taxon>Arthropoda</taxon>
        <taxon>Hexapoda</taxon>
        <taxon>Insecta</taxon>
        <taxon>Pterygota</taxon>
        <taxon>Neoptera</taxon>
        <taxon>Endopterygota</taxon>
        <taxon>Coleoptera</taxon>
        <taxon>Polyphaga</taxon>
        <taxon>Cucujiformia</taxon>
    </lineage>
</organism>
<evidence type="ECO:0000256" key="2">
    <source>
        <dbReference type="ARBA" id="ARBA00004448"/>
    </source>
</evidence>
<dbReference type="InterPro" id="IPR003917">
    <property type="entry name" value="NADH_UbQ_OxRdtase_chain2"/>
</dbReference>
<comment type="similarity">
    <text evidence="3 18">Belongs to the complex I subunit 2 family.</text>
</comment>
<comment type="function">
    <text evidence="1">Core subunit of the mitochondrial membrane respiratory chain NADH dehydrogenase (Complex I) that is believed to belong to the minimal assembly required for catalysis. Complex I functions in the transfer of electrons from NADH to the respiratory chain. The immediate electron acceptor for the enzyme is believed to be ubiquinone.</text>
</comment>
<dbReference type="InterPro" id="IPR001750">
    <property type="entry name" value="ND/Mrp_TM"/>
</dbReference>
<feature type="transmembrane region" description="Helical" evidence="18">
    <location>
        <begin position="195"/>
        <end position="215"/>
    </location>
</feature>
<dbReference type="EC" id="7.1.1.2" evidence="4 18"/>
<evidence type="ECO:0000313" key="20">
    <source>
        <dbReference type="EMBL" id="AXS65621.1"/>
    </source>
</evidence>
<evidence type="ECO:0000256" key="1">
    <source>
        <dbReference type="ARBA" id="ARBA00003257"/>
    </source>
</evidence>